<name>A0A9P6M7J8_9FUNG</name>
<proteinExistence type="predicted"/>
<reference evidence="1" key="1">
    <citation type="journal article" date="2020" name="Fungal Divers.">
        <title>Resolving the Mortierellaceae phylogeny through synthesis of multi-gene phylogenetics and phylogenomics.</title>
        <authorList>
            <person name="Vandepol N."/>
            <person name="Liber J."/>
            <person name="Desiro A."/>
            <person name="Na H."/>
            <person name="Kennedy M."/>
            <person name="Barry K."/>
            <person name="Grigoriev I.V."/>
            <person name="Miller A.N."/>
            <person name="O'Donnell K."/>
            <person name="Stajich J.E."/>
            <person name="Bonito G."/>
        </authorList>
    </citation>
    <scope>NUCLEOTIDE SEQUENCE</scope>
    <source>
        <strain evidence="1">MES-2147</strain>
    </source>
</reference>
<evidence type="ECO:0000313" key="2">
    <source>
        <dbReference type="Proteomes" id="UP000749646"/>
    </source>
</evidence>
<dbReference type="Proteomes" id="UP000749646">
    <property type="component" value="Unassembled WGS sequence"/>
</dbReference>
<organism evidence="1 2">
    <name type="scientific">Modicella reniformis</name>
    <dbReference type="NCBI Taxonomy" id="1440133"/>
    <lineage>
        <taxon>Eukaryota</taxon>
        <taxon>Fungi</taxon>
        <taxon>Fungi incertae sedis</taxon>
        <taxon>Mucoromycota</taxon>
        <taxon>Mortierellomycotina</taxon>
        <taxon>Mortierellomycetes</taxon>
        <taxon>Mortierellales</taxon>
        <taxon>Mortierellaceae</taxon>
        <taxon>Modicella</taxon>
    </lineage>
</organism>
<accession>A0A9P6M7J8</accession>
<keyword evidence="2" id="KW-1185">Reference proteome</keyword>
<protein>
    <submittedName>
        <fullName evidence="1">Uncharacterized protein</fullName>
    </submittedName>
</protein>
<feature type="non-terminal residue" evidence="1">
    <location>
        <position position="1"/>
    </location>
</feature>
<gene>
    <name evidence="1" type="ORF">BGZ65_011971</name>
</gene>
<dbReference type="EMBL" id="JAAAHW010005231">
    <property type="protein sequence ID" value="KAF9969409.1"/>
    <property type="molecule type" value="Genomic_DNA"/>
</dbReference>
<comment type="caution">
    <text evidence="1">The sequence shown here is derived from an EMBL/GenBank/DDBJ whole genome shotgun (WGS) entry which is preliminary data.</text>
</comment>
<sequence>MASISNNKQMKVNKQLKANKPWLMLNEVAKRMYLGETNVEVPTPNASKLTDDAQRKLLKIAEDKLNNYRAGQDVMSLSEAG</sequence>
<evidence type="ECO:0000313" key="1">
    <source>
        <dbReference type="EMBL" id="KAF9969409.1"/>
    </source>
</evidence>
<dbReference type="AlphaFoldDB" id="A0A9P6M7J8"/>